<evidence type="ECO:0000313" key="2">
    <source>
        <dbReference type="EMBL" id="KAJ8398124.1"/>
    </source>
</evidence>
<proteinExistence type="predicted"/>
<accession>A0AAD7S8X7</accession>
<dbReference type="AlphaFoldDB" id="A0AAD7S8X7"/>
<feature type="compositionally biased region" description="Polar residues" evidence="1">
    <location>
        <begin position="136"/>
        <end position="160"/>
    </location>
</feature>
<gene>
    <name evidence="2" type="ORF">AAFF_G00429680</name>
</gene>
<name>A0AAD7S8X7_9TELE</name>
<evidence type="ECO:0000313" key="3">
    <source>
        <dbReference type="Proteomes" id="UP001221898"/>
    </source>
</evidence>
<dbReference type="Proteomes" id="UP001221898">
    <property type="component" value="Unassembled WGS sequence"/>
</dbReference>
<feature type="region of interest" description="Disordered" evidence="1">
    <location>
        <begin position="134"/>
        <end position="184"/>
    </location>
</feature>
<feature type="region of interest" description="Disordered" evidence="1">
    <location>
        <begin position="77"/>
        <end position="121"/>
    </location>
</feature>
<dbReference type="EMBL" id="JAINUG010000092">
    <property type="protein sequence ID" value="KAJ8398124.1"/>
    <property type="molecule type" value="Genomic_DNA"/>
</dbReference>
<feature type="compositionally biased region" description="Pro residues" evidence="1">
    <location>
        <begin position="106"/>
        <end position="117"/>
    </location>
</feature>
<organism evidence="2 3">
    <name type="scientific">Aldrovandia affinis</name>
    <dbReference type="NCBI Taxonomy" id="143900"/>
    <lineage>
        <taxon>Eukaryota</taxon>
        <taxon>Metazoa</taxon>
        <taxon>Chordata</taxon>
        <taxon>Craniata</taxon>
        <taxon>Vertebrata</taxon>
        <taxon>Euteleostomi</taxon>
        <taxon>Actinopterygii</taxon>
        <taxon>Neopterygii</taxon>
        <taxon>Teleostei</taxon>
        <taxon>Notacanthiformes</taxon>
        <taxon>Halosauridae</taxon>
        <taxon>Aldrovandia</taxon>
    </lineage>
</organism>
<keyword evidence="3" id="KW-1185">Reference proteome</keyword>
<reference evidence="2" key="1">
    <citation type="journal article" date="2023" name="Science">
        <title>Genome structures resolve the early diversification of teleost fishes.</title>
        <authorList>
            <person name="Parey E."/>
            <person name="Louis A."/>
            <person name="Montfort J."/>
            <person name="Bouchez O."/>
            <person name="Roques C."/>
            <person name="Iampietro C."/>
            <person name="Lluch J."/>
            <person name="Castinel A."/>
            <person name="Donnadieu C."/>
            <person name="Desvignes T."/>
            <person name="Floi Bucao C."/>
            <person name="Jouanno E."/>
            <person name="Wen M."/>
            <person name="Mejri S."/>
            <person name="Dirks R."/>
            <person name="Jansen H."/>
            <person name="Henkel C."/>
            <person name="Chen W.J."/>
            <person name="Zahm M."/>
            <person name="Cabau C."/>
            <person name="Klopp C."/>
            <person name="Thompson A.W."/>
            <person name="Robinson-Rechavi M."/>
            <person name="Braasch I."/>
            <person name="Lecointre G."/>
            <person name="Bobe J."/>
            <person name="Postlethwait J.H."/>
            <person name="Berthelot C."/>
            <person name="Roest Crollius H."/>
            <person name="Guiguen Y."/>
        </authorList>
    </citation>
    <scope>NUCLEOTIDE SEQUENCE</scope>
    <source>
        <strain evidence="2">NC1722</strain>
    </source>
</reference>
<comment type="caution">
    <text evidence="2">The sequence shown here is derived from an EMBL/GenBank/DDBJ whole genome shotgun (WGS) entry which is preliminary data.</text>
</comment>
<feature type="compositionally biased region" description="Low complexity" evidence="1">
    <location>
        <begin position="80"/>
        <end position="92"/>
    </location>
</feature>
<evidence type="ECO:0000256" key="1">
    <source>
        <dbReference type="SAM" id="MobiDB-lite"/>
    </source>
</evidence>
<protein>
    <submittedName>
        <fullName evidence="2">Uncharacterized protein</fullName>
    </submittedName>
</protein>
<sequence>MWLWTRIDLRVVLRVEGLGRKREPGREREWGAGVKDDQTLTGAQLRAFPVEQPALAWQAEHPTHPRTPRLPFITHPAPQPLGLRPGLPGPGLANVGHRSGTDTPPEHVPAPPPPAAPPCTHRQLVPASRALRQVKPTLSATANKSEQITSAGGKSVTDQSIPIAEDSSAAPRRGSALSSAAAVG</sequence>